<gene>
    <name evidence="2" type="ORF">Pmani_014960</name>
</gene>
<evidence type="ECO:0000313" key="2">
    <source>
        <dbReference type="EMBL" id="KAK4313671.1"/>
    </source>
</evidence>
<sequence>MVAKLETQQHQQQHQEQQHQQDTLATNEMNKETTTKQMPKQITNPQTTKPQITTPQMDKLITQLVIDNLRYIHGGVEFMLETDNDYHTYWNDLGKRRRILRTHGRLKRCMRLSSDCYFFRVRVSRLRKMWRGRERRQWAR</sequence>
<evidence type="ECO:0000313" key="3">
    <source>
        <dbReference type="Proteomes" id="UP001292094"/>
    </source>
</evidence>
<feature type="compositionally biased region" description="Low complexity" evidence="1">
    <location>
        <begin position="39"/>
        <end position="54"/>
    </location>
</feature>
<comment type="caution">
    <text evidence="2">The sequence shown here is derived from an EMBL/GenBank/DDBJ whole genome shotgun (WGS) entry which is preliminary data.</text>
</comment>
<dbReference type="Proteomes" id="UP001292094">
    <property type="component" value="Unassembled WGS sequence"/>
</dbReference>
<dbReference type="EMBL" id="JAWZYT010001276">
    <property type="protein sequence ID" value="KAK4313671.1"/>
    <property type="molecule type" value="Genomic_DNA"/>
</dbReference>
<feature type="region of interest" description="Disordered" evidence="1">
    <location>
        <begin position="1"/>
        <end position="54"/>
    </location>
</feature>
<protein>
    <submittedName>
        <fullName evidence="2">Uncharacterized protein</fullName>
    </submittedName>
</protein>
<dbReference type="AlphaFoldDB" id="A0AAE1UAE0"/>
<accession>A0AAE1UAE0</accession>
<name>A0AAE1UAE0_9EUCA</name>
<organism evidence="2 3">
    <name type="scientific">Petrolisthes manimaculis</name>
    <dbReference type="NCBI Taxonomy" id="1843537"/>
    <lineage>
        <taxon>Eukaryota</taxon>
        <taxon>Metazoa</taxon>
        <taxon>Ecdysozoa</taxon>
        <taxon>Arthropoda</taxon>
        <taxon>Crustacea</taxon>
        <taxon>Multicrustacea</taxon>
        <taxon>Malacostraca</taxon>
        <taxon>Eumalacostraca</taxon>
        <taxon>Eucarida</taxon>
        <taxon>Decapoda</taxon>
        <taxon>Pleocyemata</taxon>
        <taxon>Anomura</taxon>
        <taxon>Galatheoidea</taxon>
        <taxon>Porcellanidae</taxon>
        <taxon>Petrolisthes</taxon>
    </lineage>
</organism>
<reference evidence="2" key="1">
    <citation type="submission" date="2023-11" db="EMBL/GenBank/DDBJ databases">
        <title>Genome assemblies of two species of porcelain crab, Petrolisthes cinctipes and Petrolisthes manimaculis (Anomura: Porcellanidae).</title>
        <authorList>
            <person name="Angst P."/>
        </authorList>
    </citation>
    <scope>NUCLEOTIDE SEQUENCE</scope>
    <source>
        <strain evidence="2">PB745_02</strain>
        <tissue evidence="2">Gill</tissue>
    </source>
</reference>
<evidence type="ECO:0000256" key="1">
    <source>
        <dbReference type="SAM" id="MobiDB-lite"/>
    </source>
</evidence>
<keyword evidence="3" id="KW-1185">Reference proteome</keyword>
<proteinExistence type="predicted"/>
<feature type="compositionally biased region" description="Low complexity" evidence="1">
    <location>
        <begin position="8"/>
        <end position="21"/>
    </location>
</feature>